<gene>
    <name evidence="1" type="ORF">GFSPODELE1_LOCUS10013</name>
</gene>
<evidence type="ECO:0000313" key="1">
    <source>
        <dbReference type="EMBL" id="CAL1714988.1"/>
    </source>
</evidence>
<name>A0ABP1E6Y4_9APHY</name>
<reference evidence="2" key="1">
    <citation type="submission" date="2024-04" db="EMBL/GenBank/DDBJ databases">
        <authorList>
            <person name="Shaw F."/>
            <person name="Minotto A."/>
        </authorList>
    </citation>
    <scope>NUCLEOTIDE SEQUENCE [LARGE SCALE GENOMIC DNA]</scope>
</reference>
<organism evidence="1 2">
    <name type="scientific">Somion occarium</name>
    <dbReference type="NCBI Taxonomy" id="3059160"/>
    <lineage>
        <taxon>Eukaryota</taxon>
        <taxon>Fungi</taxon>
        <taxon>Dikarya</taxon>
        <taxon>Basidiomycota</taxon>
        <taxon>Agaricomycotina</taxon>
        <taxon>Agaricomycetes</taxon>
        <taxon>Polyporales</taxon>
        <taxon>Cerrenaceae</taxon>
        <taxon>Somion</taxon>
    </lineage>
</organism>
<sequence>MLEDGCLAVAMVQRQVVLVQAARSHTRRDSLLDVHIFIPFGPRSFLISPDLMAKPTQGLVELSTKAYAEFVELSGMMQRKYEKIFSLWSAAAGGSGSRH</sequence>
<keyword evidence="2" id="KW-1185">Reference proteome</keyword>
<protein>
    <submittedName>
        <fullName evidence="1">Uncharacterized protein</fullName>
    </submittedName>
</protein>
<accession>A0ABP1E6Y4</accession>
<dbReference type="Proteomes" id="UP001497453">
    <property type="component" value="Chromosome 8"/>
</dbReference>
<proteinExistence type="predicted"/>
<dbReference type="EMBL" id="OZ037951">
    <property type="protein sequence ID" value="CAL1714988.1"/>
    <property type="molecule type" value="Genomic_DNA"/>
</dbReference>
<evidence type="ECO:0000313" key="2">
    <source>
        <dbReference type="Proteomes" id="UP001497453"/>
    </source>
</evidence>